<evidence type="ECO:0000313" key="2">
    <source>
        <dbReference type="EMBL" id="GER38965.1"/>
    </source>
</evidence>
<reference evidence="3" key="1">
    <citation type="journal article" date="2019" name="Curr. Biol.">
        <title>Genome Sequence of Striga asiatica Provides Insight into the Evolution of Plant Parasitism.</title>
        <authorList>
            <person name="Yoshida S."/>
            <person name="Kim S."/>
            <person name="Wafula E.K."/>
            <person name="Tanskanen J."/>
            <person name="Kim Y.M."/>
            <person name="Honaas L."/>
            <person name="Yang Z."/>
            <person name="Spallek T."/>
            <person name="Conn C.E."/>
            <person name="Ichihashi Y."/>
            <person name="Cheong K."/>
            <person name="Cui S."/>
            <person name="Der J.P."/>
            <person name="Gundlach H."/>
            <person name="Jiao Y."/>
            <person name="Hori C."/>
            <person name="Ishida J.K."/>
            <person name="Kasahara H."/>
            <person name="Kiba T."/>
            <person name="Kim M.S."/>
            <person name="Koo N."/>
            <person name="Laohavisit A."/>
            <person name="Lee Y.H."/>
            <person name="Lumba S."/>
            <person name="McCourt P."/>
            <person name="Mortimer J.C."/>
            <person name="Mutuku J.M."/>
            <person name="Nomura T."/>
            <person name="Sasaki-Sekimoto Y."/>
            <person name="Seto Y."/>
            <person name="Wang Y."/>
            <person name="Wakatake T."/>
            <person name="Sakakibara H."/>
            <person name="Demura T."/>
            <person name="Yamaguchi S."/>
            <person name="Yoneyama K."/>
            <person name="Manabe R.I."/>
            <person name="Nelson D.C."/>
            <person name="Schulman A.H."/>
            <person name="Timko M.P."/>
            <person name="dePamphilis C.W."/>
            <person name="Choi D."/>
            <person name="Shirasu K."/>
        </authorList>
    </citation>
    <scope>NUCLEOTIDE SEQUENCE [LARGE SCALE GENOMIC DNA]</scope>
    <source>
        <strain evidence="3">cv. UVA1</strain>
    </source>
</reference>
<gene>
    <name evidence="2" type="ORF">STAS_15545</name>
</gene>
<accession>A0A5A7Q1E2</accession>
<dbReference type="Proteomes" id="UP000325081">
    <property type="component" value="Unassembled WGS sequence"/>
</dbReference>
<dbReference type="EMBL" id="BKCP01005572">
    <property type="protein sequence ID" value="GER38965.1"/>
    <property type="molecule type" value="Genomic_DNA"/>
</dbReference>
<feature type="region of interest" description="Disordered" evidence="1">
    <location>
        <begin position="1"/>
        <end position="27"/>
    </location>
</feature>
<comment type="caution">
    <text evidence="2">The sequence shown here is derived from an EMBL/GenBank/DDBJ whole genome shotgun (WGS) entry which is preliminary data.</text>
</comment>
<sequence length="145" mass="16373">MTKSYHNRDQAYRKTIKSTSKPSEAGNRFWPRKGWNWDVLYRRIKEGNSASQQARTFVPRHPILFCNKKGRVARTASTTAKVRPAIGYGSSTIHRLRIVLLLRNQSQSLAVPEQGLSICNFLSSQHLRLKGEEFLAVIGASSNSS</sequence>
<keyword evidence="3" id="KW-1185">Reference proteome</keyword>
<evidence type="ECO:0000256" key="1">
    <source>
        <dbReference type="SAM" id="MobiDB-lite"/>
    </source>
</evidence>
<proteinExistence type="predicted"/>
<evidence type="ECO:0000313" key="3">
    <source>
        <dbReference type="Proteomes" id="UP000325081"/>
    </source>
</evidence>
<organism evidence="2 3">
    <name type="scientific">Striga asiatica</name>
    <name type="common">Asiatic witchweed</name>
    <name type="synonym">Buchnera asiatica</name>
    <dbReference type="NCBI Taxonomy" id="4170"/>
    <lineage>
        <taxon>Eukaryota</taxon>
        <taxon>Viridiplantae</taxon>
        <taxon>Streptophyta</taxon>
        <taxon>Embryophyta</taxon>
        <taxon>Tracheophyta</taxon>
        <taxon>Spermatophyta</taxon>
        <taxon>Magnoliopsida</taxon>
        <taxon>eudicotyledons</taxon>
        <taxon>Gunneridae</taxon>
        <taxon>Pentapetalae</taxon>
        <taxon>asterids</taxon>
        <taxon>lamiids</taxon>
        <taxon>Lamiales</taxon>
        <taxon>Orobanchaceae</taxon>
        <taxon>Buchnereae</taxon>
        <taxon>Striga</taxon>
    </lineage>
</organism>
<name>A0A5A7Q1E2_STRAF</name>
<feature type="compositionally biased region" description="Basic and acidic residues" evidence="1">
    <location>
        <begin position="1"/>
        <end position="12"/>
    </location>
</feature>
<protein>
    <submittedName>
        <fullName evidence="2">Cleavage and polyadenylation specificity factor A subunit protein</fullName>
    </submittedName>
</protein>
<dbReference type="AlphaFoldDB" id="A0A5A7Q1E2"/>